<proteinExistence type="predicted"/>
<dbReference type="GO" id="GO:0004386">
    <property type="term" value="F:helicase activity"/>
    <property type="evidence" value="ECO:0007669"/>
    <property type="project" value="UniProtKB-KW"/>
</dbReference>
<gene>
    <name evidence="3" type="ORF">MPLG2_3492</name>
</gene>
<accession>A0A2N9JLP8</accession>
<evidence type="ECO:0000256" key="1">
    <source>
        <dbReference type="SAM" id="MobiDB-lite"/>
    </source>
</evidence>
<keyword evidence="3" id="KW-0378">Hydrolase</keyword>
<keyword evidence="4" id="KW-1185">Reference proteome</keyword>
<evidence type="ECO:0000313" key="4">
    <source>
        <dbReference type="Proteomes" id="UP000238164"/>
    </source>
</evidence>
<sequence>MVVDEGTNRHVGCGRRSRPPRAGERGVGTVLAVAIVMALVTVAAVGLLGLTYAATARSVRQAADLVAVSGAQAQAQGSDACAESRRVAALNQVEVSGCEVTGDLIDFVVEVNVRRSVGWRLPGLPEGVAAVAYAGSVTGVP</sequence>
<protein>
    <submittedName>
        <fullName evidence="3">Helicase/secretion neighborhood TadE-like protein</fullName>
    </submittedName>
</protein>
<organism evidence="3 4">
    <name type="scientific">Micropruina glycogenica</name>
    <dbReference type="NCBI Taxonomy" id="75385"/>
    <lineage>
        <taxon>Bacteria</taxon>
        <taxon>Bacillati</taxon>
        <taxon>Actinomycetota</taxon>
        <taxon>Actinomycetes</taxon>
        <taxon>Propionibacteriales</taxon>
        <taxon>Nocardioidaceae</taxon>
        <taxon>Micropruina</taxon>
    </lineage>
</organism>
<dbReference type="Proteomes" id="UP000238164">
    <property type="component" value="Chromosome 1"/>
</dbReference>
<name>A0A2N9JLP8_9ACTN</name>
<keyword evidence="3" id="KW-0547">Nucleotide-binding</keyword>
<evidence type="ECO:0000313" key="3">
    <source>
        <dbReference type="EMBL" id="SPD88522.1"/>
    </source>
</evidence>
<evidence type="ECO:0000256" key="2">
    <source>
        <dbReference type="SAM" id="Phobius"/>
    </source>
</evidence>
<dbReference type="InterPro" id="IPR021202">
    <property type="entry name" value="Rv3654c-like"/>
</dbReference>
<keyword evidence="2" id="KW-0812">Transmembrane</keyword>
<feature type="region of interest" description="Disordered" evidence="1">
    <location>
        <begin position="1"/>
        <end position="24"/>
    </location>
</feature>
<dbReference type="NCBIfam" id="TIGR03816">
    <property type="entry name" value="tadE_like_DECH"/>
    <property type="match status" value="1"/>
</dbReference>
<feature type="transmembrane region" description="Helical" evidence="2">
    <location>
        <begin position="27"/>
        <end position="50"/>
    </location>
</feature>
<keyword evidence="3" id="KW-0347">Helicase</keyword>
<keyword evidence="3" id="KW-0067">ATP-binding</keyword>
<dbReference type="EMBL" id="LT985188">
    <property type="protein sequence ID" value="SPD88522.1"/>
    <property type="molecule type" value="Genomic_DNA"/>
</dbReference>
<reference evidence="3 4" key="1">
    <citation type="submission" date="2018-02" db="EMBL/GenBank/DDBJ databases">
        <authorList>
            <person name="Cohen D.B."/>
            <person name="Kent A.D."/>
        </authorList>
    </citation>
    <scope>NUCLEOTIDE SEQUENCE [LARGE SCALE GENOMIC DNA]</scope>
    <source>
        <strain evidence="3">1</strain>
    </source>
</reference>
<dbReference type="KEGG" id="mgg:MPLG2_3492"/>
<keyword evidence="2" id="KW-1133">Transmembrane helix</keyword>
<dbReference type="AlphaFoldDB" id="A0A2N9JLP8"/>
<keyword evidence="2" id="KW-0472">Membrane</keyword>
<dbReference type="RefSeq" id="WP_105187011.1">
    <property type="nucleotide sequence ID" value="NZ_BAAAGO010000001.1"/>
</dbReference>